<dbReference type="EMBL" id="MU004184">
    <property type="protein sequence ID" value="KAF2499069.1"/>
    <property type="molecule type" value="Genomic_DNA"/>
</dbReference>
<keyword evidence="2" id="KW-1185">Reference proteome</keyword>
<name>A0A6A6R3E2_9PEZI</name>
<gene>
    <name evidence="1" type="ORF">BU16DRAFT_261158</name>
</gene>
<organism evidence="1 2">
    <name type="scientific">Lophium mytilinum</name>
    <dbReference type="NCBI Taxonomy" id="390894"/>
    <lineage>
        <taxon>Eukaryota</taxon>
        <taxon>Fungi</taxon>
        <taxon>Dikarya</taxon>
        <taxon>Ascomycota</taxon>
        <taxon>Pezizomycotina</taxon>
        <taxon>Dothideomycetes</taxon>
        <taxon>Pleosporomycetidae</taxon>
        <taxon>Mytilinidiales</taxon>
        <taxon>Mytilinidiaceae</taxon>
        <taxon>Lophium</taxon>
    </lineage>
</organism>
<dbReference type="Proteomes" id="UP000799750">
    <property type="component" value="Unassembled WGS sequence"/>
</dbReference>
<evidence type="ECO:0000313" key="2">
    <source>
        <dbReference type="Proteomes" id="UP000799750"/>
    </source>
</evidence>
<proteinExistence type="predicted"/>
<dbReference type="AlphaFoldDB" id="A0A6A6R3E2"/>
<reference evidence="1" key="1">
    <citation type="journal article" date="2020" name="Stud. Mycol.">
        <title>101 Dothideomycetes genomes: a test case for predicting lifestyles and emergence of pathogens.</title>
        <authorList>
            <person name="Haridas S."/>
            <person name="Albert R."/>
            <person name="Binder M."/>
            <person name="Bloem J."/>
            <person name="Labutti K."/>
            <person name="Salamov A."/>
            <person name="Andreopoulos B."/>
            <person name="Baker S."/>
            <person name="Barry K."/>
            <person name="Bills G."/>
            <person name="Bluhm B."/>
            <person name="Cannon C."/>
            <person name="Castanera R."/>
            <person name="Culley D."/>
            <person name="Daum C."/>
            <person name="Ezra D."/>
            <person name="Gonzalez J."/>
            <person name="Henrissat B."/>
            <person name="Kuo A."/>
            <person name="Liang C."/>
            <person name="Lipzen A."/>
            <person name="Lutzoni F."/>
            <person name="Magnuson J."/>
            <person name="Mondo S."/>
            <person name="Nolan M."/>
            <person name="Ohm R."/>
            <person name="Pangilinan J."/>
            <person name="Park H.-J."/>
            <person name="Ramirez L."/>
            <person name="Alfaro M."/>
            <person name="Sun H."/>
            <person name="Tritt A."/>
            <person name="Yoshinaga Y."/>
            <person name="Zwiers L.-H."/>
            <person name="Turgeon B."/>
            <person name="Goodwin S."/>
            <person name="Spatafora J."/>
            <person name="Crous P."/>
            <person name="Grigoriev I."/>
        </authorList>
    </citation>
    <scope>NUCLEOTIDE SEQUENCE</scope>
    <source>
        <strain evidence="1">CBS 269.34</strain>
    </source>
</reference>
<accession>A0A6A6R3E2</accession>
<sequence>MSRSLSAFRSSGLASHAFRTSRRMILPSSYVHSFFSSRLLKGKPFISNGPCSSSASNIGILANLMWGHARSELATKGISCGVEFGNLEGGSSEGRIPSRSEIVARSSALRMPMASEASTFRSLSVKLSSWSFFMLPIAPCRLSHWQPISGSL</sequence>
<evidence type="ECO:0000313" key="1">
    <source>
        <dbReference type="EMBL" id="KAF2499069.1"/>
    </source>
</evidence>
<protein>
    <submittedName>
        <fullName evidence="1">Uncharacterized protein</fullName>
    </submittedName>
</protein>